<organism evidence="1 2">
    <name type="scientific">Fulvimarina pelagi HTCC2506</name>
    <dbReference type="NCBI Taxonomy" id="314231"/>
    <lineage>
        <taxon>Bacteria</taxon>
        <taxon>Pseudomonadati</taxon>
        <taxon>Pseudomonadota</taxon>
        <taxon>Alphaproteobacteria</taxon>
        <taxon>Hyphomicrobiales</taxon>
        <taxon>Aurantimonadaceae</taxon>
        <taxon>Fulvimarina</taxon>
    </lineage>
</organism>
<sequence length="102" mass="12042">MIGAFEEDRGQIADLTRGNKADDLTATVCVLLRPKGETFFNYLYVMRLLALPREDRFSPIHQCPRKDCRQCCFVIGMKGKRQRHQSFRKLLHPHLFVRKFLF</sequence>
<evidence type="ECO:0000313" key="1">
    <source>
        <dbReference type="EMBL" id="EAU39919.1"/>
    </source>
</evidence>
<keyword evidence="2" id="KW-1185">Reference proteome</keyword>
<dbReference type="AlphaFoldDB" id="Q0FY23"/>
<gene>
    <name evidence="1" type="ORF">FP2506_17624</name>
</gene>
<proteinExistence type="predicted"/>
<dbReference type="Proteomes" id="UP000004310">
    <property type="component" value="Unassembled WGS sequence"/>
</dbReference>
<comment type="caution">
    <text evidence="1">The sequence shown here is derived from an EMBL/GenBank/DDBJ whole genome shotgun (WGS) entry which is preliminary data.</text>
</comment>
<protein>
    <submittedName>
        <fullName evidence="1">Uncharacterized protein</fullName>
    </submittedName>
</protein>
<reference evidence="1 2" key="1">
    <citation type="journal article" date="2010" name="J. Bacteriol.">
        <title>Genome sequence of Fulvimarina pelagi HTCC2506T, a Mn(II)-oxidizing alphaproteobacterium possessing an aerobic anoxygenic photosynthetic gene cluster and Xanthorhodopsin.</title>
        <authorList>
            <person name="Kang I."/>
            <person name="Oh H.M."/>
            <person name="Lim S.I."/>
            <person name="Ferriera S."/>
            <person name="Giovannoni S.J."/>
            <person name="Cho J.C."/>
        </authorList>
    </citation>
    <scope>NUCLEOTIDE SEQUENCE [LARGE SCALE GENOMIC DNA]</scope>
    <source>
        <strain evidence="1 2">HTCC2506</strain>
    </source>
</reference>
<name>Q0FY23_9HYPH</name>
<dbReference type="EMBL" id="AATP01000011">
    <property type="protein sequence ID" value="EAU39919.1"/>
    <property type="molecule type" value="Genomic_DNA"/>
</dbReference>
<dbReference type="HOGENOM" id="CLU_2273279_0_0_5"/>
<accession>Q0FY23</accession>
<evidence type="ECO:0000313" key="2">
    <source>
        <dbReference type="Proteomes" id="UP000004310"/>
    </source>
</evidence>